<dbReference type="Proteomes" id="UP001501585">
    <property type="component" value="Unassembled WGS sequence"/>
</dbReference>
<evidence type="ECO:0000313" key="3">
    <source>
        <dbReference type="Proteomes" id="UP001501585"/>
    </source>
</evidence>
<keyword evidence="1" id="KW-0812">Transmembrane</keyword>
<reference evidence="3" key="1">
    <citation type="journal article" date="2019" name="Int. J. Syst. Evol. Microbiol.">
        <title>The Global Catalogue of Microorganisms (GCM) 10K type strain sequencing project: providing services to taxonomists for standard genome sequencing and annotation.</title>
        <authorList>
            <consortium name="The Broad Institute Genomics Platform"/>
            <consortium name="The Broad Institute Genome Sequencing Center for Infectious Disease"/>
            <person name="Wu L."/>
            <person name="Ma J."/>
        </authorList>
    </citation>
    <scope>NUCLEOTIDE SEQUENCE [LARGE SCALE GENOMIC DNA]</scope>
    <source>
        <strain evidence="3">JCM 15313</strain>
    </source>
</reference>
<dbReference type="InterPro" id="IPR015943">
    <property type="entry name" value="WD40/YVTN_repeat-like_dom_sf"/>
</dbReference>
<proteinExistence type="predicted"/>
<keyword evidence="1" id="KW-1133">Transmembrane helix</keyword>
<accession>A0ABP5F7P1</accession>
<evidence type="ECO:0000313" key="2">
    <source>
        <dbReference type="EMBL" id="GAA2016624.1"/>
    </source>
</evidence>
<dbReference type="RefSeq" id="WP_344109282.1">
    <property type="nucleotide sequence ID" value="NZ_BAAAPC010000034.1"/>
</dbReference>
<gene>
    <name evidence="2" type="ORF">GCM10009799_50970</name>
</gene>
<dbReference type="EMBL" id="BAAAPC010000034">
    <property type="protein sequence ID" value="GAA2016624.1"/>
    <property type="molecule type" value="Genomic_DNA"/>
</dbReference>
<sequence length="519" mass="55797">MKLTVLSRMRSVSFKSKKSRVFLTIGAVGLICALGIASYFVARTFPEEHIQGAENSGASDVPSGISKVAWSWEDKSVDKIYSAWSTQAGMVVSVSGRGGRGAGAIGIDTETGREAWSYRVPGRSVEVNVTPDRQKVVLAYTAHPLLMRFFGSDEMKVLTLRASDGKILSEWTDNLSTDGDSSETPVKTVVGSESDNVDALTSNARLALEARGEKGDPEKVALVARSLEDNRELWRYDGSDSCDLTRTFKDKKLDILTTDGNVVLTMSCGEESGPFESGSGQIVGIDAETGKQAWVHSCQEGGGDFGVPSLNPAMNNMWSTFSDYDTPSSESEVMSVSNCGGKDVYLDSASGDETLAGANKYADEVLWRKQDFVVTEELGEKTELPNVESPDGNSVFARTTKFRKVDSSGDTAAEASLQLLSNQRTTLKSVPLDNGMAVMVPGTLPSQSFSGKHEDGVSAVMVPWGENEPSRVIKFSDLPYFSGIRDQIEENSLILPAPGAVVVSEPTEDGLSRRLVGLN</sequence>
<keyword evidence="1" id="KW-0472">Membrane</keyword>
<evidence type="ECO:0000256" key="1">
    <source>
        <dbReference type="SAM" id="Phobius"/>
    </source>
</evidence>
<dbReference type="InterPro" id="IPR011047">
    <property type="entry name" value="Quinoprotein_ADH-like_sf"/>
</dbReference>
<keyword evidence="3" id="KW-1185">Reference proteome</keyword>
<dbReference type="Gene3D" id="2.130.10.10">
    <property type="entry name" value="YVTN repeat-like/Quinoprotein amine dehydrogenase"/>
    <property type="match status" value="1"/>
</dbReference>
<protein>
    <submittedName>
        <fullName evidence="2">Uncharacterized protein</fullName>
    </submittedName>
</protein>
<name>A0ABP5F7P1_9ACTN</name>
<feature type="transmembrane region" description="Helical" evidence="1">
    <location>
        <begin position="21"/>
        <end position="42"/>
    </location>
</feature>
<organism evidence="2 3">
    <name type="scientific">Nocardiopsis rhodophaea</name>
    <dbReference type="NCBI Taxonomy" id="280238"/>
    <lineage>
        <taxon>Bacteria</taxon>
        <taxon>Bacillati</taxon>
        <taxon>Actinomycetota</taxon>
        <taxon>Actinomycetes</taxon>
        <taxon>Streptosporangiales</taxon>
        <taxon>Nocardiopsidaceae</taxon>
        <taxon>Nocardiopsis</taxon>
    </lineage>
</organism>
<comment type="caution">
    <text evidence="2">The sequence shown here is derived from an EMBL/GenBank/DDBJ whole genome shotgun (WGS) entry which is preliminary data.</text>
</comment>
<dbReference type="SUPFAM" id="SSF50998">
    <property type="entry name" value="Quinoprotein alcohol dehydrogenase-like"/>
    <property type="match status" value="2"/>
</dbReference>